<keyword evidence="3" id="KW-1133">Transmembrane helix</keyword>
<dbReference type="InterPro" id="IPR028082">
    <property type="entry name" value="Peripla_BP_I"/>
</dbReference>
<accession>A0A835I7T9</accession>
<organism evidence="8 9">
    <name type="scientific">Coptis chinensis</name>
    <dbReference type="NCBI Taxonomy" id="261450"/>
    <lineage>
        <taxon>Eukaryota</taxon>
        <taxon>Viridiplantae</taxon>
        <taxon>Streptophyta</taxon>
        <taxon>Embryophyta</taxon>
        <taxon>Tracheophyta</taxon>
        <taxon>Spermatophyta</taxon>
        <taxon>Magnoliopsida</taxon>
        <taxon>Ranunculales</taxon>
        <taxon>Ranunculaceae</taxon>
        <taxon>Coptidoideae</taxon>
        <taxon>Coptis</taxon>
    </lineage>
</organism>
<dbReference type="GO" id="GO:0004930">
    <property type="term" value="F:G protein-coupled receptor activity"/>
    <property type="evidence" value="ECO:0007669"/>
    <property type="project" value="InterPro"/>
</dbReference>
<dbReference type="Proteomes" id="UP000631114">
    <property type="component" value="Unassembled WGS sequence"/>
</dbReference>
<dbReference type="GO" id="GO:0016020">
    <property type="term" value="C:membrane"/>
    <property type="evidence" value="ECO:0007669"/>
    <property type="project" value="UniProtKB-SubCell"/>
</dbReference>
<keyword evidence="4" id="KW-0472">Membrane</keyword>
<dbReference type="AlphaFoldDB" id="A0A835I7T9"/>
<evidence type="ECO:0000256" key="1">
    <source>
        <dbReference type="ARBA" id="ARBA00004141"/>
    </source>
</evidence>
<dbReference type="Gene3D" id="3.40.50.2300">
    <property type="match status" value="1"/>
</dbReference>
<keyword evidence="2" id="KW-0812">Transmembrane</keyword>
<dbReference type="OrthoDB" id="5984008at2759"/>
<dbReference type="EMBL" id="JADFTS010000003">
    <property type="protein sequence ID" value="KAF9613155.1"/>
    <property type="molecule type" value="Genomic_DNA"/>
</dbReference>
<evidence type="ECO:0000256" key="5">
    <source>
        <dbReference type="ARBA" id="ARBA00023170"/>
    </source>
</evidence>
<dbReference type="Pfam" id="PF01094">
    <property type="entry name" value="ANF_receptor"/>
    <property type="match status" value="1"/>
</dbReference>
<dbReference type="SUPFAM" id="SSF53822">
    <property type="entry name" value="Periplasmic binding protein-like I"/>
    <property type="match status" value="1"/>
</dbReference>
<dbReference type="InterPro" id="IPR000337">
    <property type="entry name" value="GPCR_3"/>
</dbReference>
<protein>
    <recommendedName>
        <fullName evidence="7">Receptor ligand binding region domain-containing protein</fullName>
    </recommendedName>
</protein>
<dbReference type="PANTHER" id="PTHR34836">
    <property type="entry name" value="OS06G0188250 PROTEIN"/>
    <property type="match status" value="1"/>
</dbReference>
<evidence type="ECO:0000313" key="9">
    <source>
        <dbReference type="Proteomes" id="UP000631114"/>
    </source>
</evidence>
<gene>
    <name evidence="8" type="ORF">IFM89_005926</name>
</gene>
<evidence type="ECO:0000256" key="4">
    <source>
        <dbReference type="ARBA" id="ARBA00023136"/>
    </source>
</evidence>
<proteinExistence type="predicted"/>
<evidence type="ECO:0000256" key="6">
    <source>
        <dbReference type="ARBA" id="ARBA00023180"/>
    </source>
</evidence>
<sequence length="126" mass="13964">MAAVDLIKNVQVQAILGPQTSSEVVFVVDIGNKTEVPIISFSATSPSISFTKTSYFIRTTLNDNDSTQVKAIAAIIEYFGWREVVPIYEDTDYGKDMIPYLIDAIPTGVFCVFHQLMNRFAVNCTS</sequence>
<comment type="caution">
    <text evidence="8">The sequence shown here is derived from an EMBL/GenBank/DDBJ whole genome shotgun (WGS) entry which is preliminary data.</text>
</comment>
<dbReference type="PANTHER" id="PTHR34836:SF1">
    <property type="entry name" value="OS09G0428600 PROTEIN"/>
    <property type="match status" value="1"/>
</dbReference>
<evidence type="ECO:0000313" key="8">
    <source>
        <dbReference type="EMBL" id="KAF9613155.1"/>
    </source>
</evidence>
<keyword evidence="6" id="KW-0325">Glycoprotein</keyword>
<evidence type="ECO:0000256" key="2">
    <source>
        <dbReference type="ARBA" id="ARBA00022692"/>
    </source>
</evidence>
<dbReference type="InterPro" id="IPR015683">
    <property type="entry name" value="Ionotropic_Glu_rcpt"/>
</dbReference>
<keyword evidence="9" id="KW-1185">Reference proteome</keyword>
<name>A0A835I7T9_9MAGN</name>
<keyword evidence="5" id="KW-0675">Receptor</keyword>
<dbReference type="InterPro" id="IPR001828">
    <property type="entry name" value="ANF_lig-bd_rcpt"/>
</dbReference>
<feature type="domain" description="Receptor ligand binding region" evidence="7">
    <location>
        <begin position="2"/>
        <end position="112"/>
    </location>
</feature>
<dbReference type="PRINTS" id="PR00248">
    <property type="entry name" value="GPCRMGR"/>
</dbReference>
<evidence type="ECO:0000256" key="3">
    <source>
        <dbReference type="ARBA" id="ARBA00022989"/>
    </source>
</evidence>
<evidence type="ECO:0000259" key="7">
    <source>
        <dbReference type="Pfam" id="PF01094"/>
    </source>
</evidence>
<reference evidence="8 9" key="1">
    <citation type="submission" date="2020-10" db="EMBL/GenBank/DDBJ databases">
        <title>The Coptis chinensis genome and diversification of protoberbering-type alkaloids.</title>
        <authorList>
            <person name="Wang B."/>
            <person name="Shu S."/>
            <person name="Song C."/>
            <person name="Liu Y."/>
        </authorList>
    </citation>
    <scope>NUCLEOTIDE SEQUENCE [LARGE SCALE GENOMIC DNA]</scope>
    <source>
        <strain evidence="8">HL-2020</strain>
        <tissue evidence="8">Leaf</tissue>
    </source>
</reference>
<comment type="subcellular location">
    <subcellularLocation>
        <location evidence="1">Membrane</location>
        <topology evidence="1">Multi-pass membrane protein</topology>
    </subcellularLocation>
</comment>